<name>A0ABY2JJT4_9MICO</name>
<evidence type="ECO:0000313" key="3">
    <source>
        <dbReference type="Proteomes" id="UP000297851"/>
    </source>
</evidence>
<evidence type="ECO:0000313" key="2">
    <source>
        <dbReference type="EMBL" id="TFD04848.1"/>
    </source>
</evidence>
<evidence type="ECO:0000256" key="1">
    <source>
        <dbReference type="SAM" id="MobiDB-lite"/>
    </source>
</evidence>
<comment type="caution">
    <text evidence="2">The sequence shown here is derived from an EMBL/GenBank/DDBJ whole genome shotgun (WGS) entry which is preliminary data.</text>
</comment>
<sequence>MVTSSGQSHEAAEPSDPAPEAAGLEKAKSGPHSSLMDRHDPATWASPVGPFYDDGGVMHLLDLSREELDQLS</sequence>
<feature type="region of interest" description="Disordered" evidence="1">
    <location>
        <begin position="1"/>
        <end position="51"/>
    </location>
</feature>
<accession>A0ABY2JJT4</accession>
<gene>
    <name evidence="2" type="ORF">E3T25_04875</name>
</gene>
<reference evidence="2 3" key="1">
    <citation type="submission" date="2019-03" db="EMBL/GenBank/DDBJ databases">
        <title>Genomics of glacier-inhabiting Cryobacterium strains.</title>
        <authorList>
            <person name="Liu Q."/>
            <person name="Xin Y.-H."/>
        </authorList>
    </citation>
    <scope>NUCLEOTIDE SEQUENCE [LARGE SCALE GENOMIC DNA]</scope>
    <source>
        <strain evidence="2 3">TMT2-16</strain>
    </source>
</reference>
<dbReference type="RefSeq" id="WP_134372672.1">
    <property type="nucleotide sequence ID" value="NZ_SOGO01000016.1"/>
</dbReference>
<organism evidence="2 3">
    <name type="scientific">Cryobacterium sandaracinum</name>
    <dbReference type="NCBI Taxonomy" id="1259247"/>
    <lineage>
        <taxon>Bacteria</taxon>
        <taxon>Bacillati</taxon>
        <taxon>Actinomycetota</taxon>
        <taxon>Actinomycetes</taxon>
        <taxon>Micrococcales</taxon>
        <taxon>Microbacteriaceae</taxon>
        <taxon>Cryobacterium</taxon>
    </lineage>
</organism>
<dbReference type="Proteomes" id="UP000297851">
    <property type="component" value="Unassembled WGS sequence"/>
</dbReference>
<protein>
    <submittedName>
        <fullName evidence="2">Uncharacterized protein</fullName>
    </submittedName>
</protein>
<dbReference type="EMBL" id="SOGO01000016">
    <property type="protein sequence ID" value="TFD04848.1"/>
    <property type="molecule type" value="Genomic_DNA"/>
</dbReference>
<proteinExistence type="predicted"/>
<keyword evidence="3" id="KW-1185">Reference proteome</keyword>